<dbReference type="GO" id="GO:0005509">
    <property type="term" value="F:calcium ion binding"/>
    <property type="evidence" value="ECO:0007669"/>
    <property type="project" value="InterPro"/>
</dbReference>
<dbReference type="PANTHER" id="PTHR38340:SF1">
    <property type="entry name" value="S-LAYER PROTEIN"/>
    <property type="match status" value="1"/>
</dbReference>
<feature type="domain" description="Peptidase M10 serralysin C-terminal" evidence="10">
    <location>
        <begin position="906"/>
        <end position="1031"/>
    </location>
</feature>
<keyword evidence="4" id="KW-0964">Secreted</keyword>
<evidence type="ECO:0000256" key="8">
    <source>
        <dbReference type="ARBA" id="ARBA00023136"/>
    </source>
</evidence>
<dbReference type="InterPro" id="IPR003995">
    <property type="entry name" value="RTX_toxin_determinant-A"/>
</dbReference>
<keyword evidence="12" id="KW-1185">Reference proteome</keyword>
<evidence type="ECO:0000259" key="10">
    <source>
        <dbReference type="Pfam" id="PF08548"/>
    </source>
</evidence>
<keyword evidence="7" id="KW-0843">Virulence</keyword>
<dbReference type="Gene3D" id="2.150.10.10">
    <property type="entry name" value="Serralysin-like metalloprotease, C-terminal"/>
    <property type="match status" value="7"/>
</dbReference>
<evidence type="ECO:0000256" key="2">
    <source>
        <dbReference type="ARBA" id="ARBA00004370"/>
    </source>
</evidence>
<evidence type="ECO:0000256" key="3">
    <source>
        <dbReference type="ARBA" id="ARBA00004613"/>
    </source>
</evidence>
<proteinExistence type="predicted"/>
<evidence type="ECO:0000256" key="7">
    <source>
        <dbReference type="ARBA" id="ARBA00023026"/>
    </source>
</evidence>
<dbReference type="RefSeq" id="WP_122111675.1">
    <property type="nucleotide sequence ID" value="NZ_QOKZ01000002.1"/>
</dbReference>
<sequence length="1035" mass="109015">MLSYRHVATHAAANEQWLSGVTDLEILTSNGQAMLLATTAFWGAGISSYALATPDRPLQQIDTLPFPAHFAYQREPDINLLNVNGEDFVHLTRLGGAEHMGVGLSPAGDLGGFRPLFAPGDIGAEITSLGQFSSPAGSFLYHAHRDSLELTVQRIGADGQLTGPSSIAIPLPDAHENSALDKIIETHVGEARFLVAISKMGDFISTHHVTDSGQIGTGMLHVGAMGTGYAVPTDISAIQAGGYTYVVAAAAGSSTLTVFRLLADGKLTPTDHILDEGYTSFERITSLETVTVGDRAYVFAGGVDDGLSIFTLQPDGRLLHLQTIADSNEMTLADVSDIEARLDDGKIDLFVSSATENGITQLQFDPGTIGETVSSANRVIGGTMNNDLLLAEAGNRRMDAQDGNDILIATASGIRMFGGAGADIFVPAHDTGRILIMDFEIESDRLDLSQLGIRSLYQVQFLPKAGGIKLRFHDATIEIATRDGTALTEADFSNDMFPIAHYNLPEIDPAEFGTDPPPVTVGRHIFGTDGADTLSGQVGPDVIRARAGDDMASGNAGNDAIHGDGGNDHLTGDDGNDRLHGGTGDDILSGSNDEDYLVGGTGNDVLFGNLHKDMLIGGSGDDTLYGGYGDDTLTDANGLNQLWGMLGNDRINGGAERDFVEAGAGDDIVFGRESADRIAGNDGNDTLRGDIGDDRIWGGEGDDKIYGNLYKDMLVGGSGNDSIYGGYGDDTLTDANGLNQLWGMLGNDRINGGAERDFVEAGAGDDIVFGGEKADRIAGNDGNDTLRGDIGDDRIWGGAGDDEIYGNLYKDMLVGGPGNDSIYGGYGDDTITDAEGLNQLWGMLGDDLITGGAERDFVEAGAGDDIVFGRESADRIAGNDGNDTLYGDIGDDRIWGGEGNDEIYGNLYKDMLVGGSGNDSIYGGYGDDTIAGSLGTDELVGGTGKDSFRFSFATHSSPDAPDIIRDFETGSDKMDLSSLGLVYIGNDVFTGSRQLKWEFQGADTRINIDIDGNGHAEMAFILSGQISLSEDDFLL</sequence>
<keyword evidence="8" id="KW-0472">Membrane</keyword>
<organism evidence="11 12">
    <name type="scientific">Paracoccus alkanivorans</name>
    <dbReference type="NCBI Taxonomy" id="2116655"/>
    <lineage>
        <taxon>Bacteria</taxon>
        <taxon>Pseudomonadati</taxon>
        <taxon>Pseudomonadota</taxon>
        <taxon>Alphaproteobacteria</taxon>
        <taxon>Rhodobacterales</taxon>
        <taxon>Paracoccaceae</taxon>
        <taxon>Paracoccus</taxon>
    </lineage>
</organism>
<evidence type="ECO:0000256" key="1">
    <source>
        <dbReference type="ARBA" id="ARBA00001913"/>
    </source>
</evidence>
<dbReference type="GO" id="GO:0016020">
    <property type="term" value="C:membrane"/>
    <property type="evidence" value="ECO:0007669"/>
    <property type="project" value="UniProtKB-SubCell"/>
</dbReference>
<accession>A0A3M0MFP9</accession>
<dbReference type="Proteomes" id="UP000273516">
    <property type="component" value="Unassembled WGS sequence"/>
</dbReference>
<dbReference type="PRINTS" id="PR01488">
    <property type="entry name" value="RTXTOXINA"/>
</dbReference>
<evidence type="ECO:0000256" key="4">
    <source>
        <dbReference type="ARBA" id="ARBA00022525"/>
    </source>
</evidence>
<feature type="compositionally biased region" description="Basic and acidic residues" evidence="9">
    <location>
        <begin position="561"/>
        <end position="580"/>
    </location>
</feature>
<comment type="caution">
    <text evidence="11">The sequence shown here is derived from an EMBL/GenBank/DDBJ whole genome shotgun (WGS) entry which is preliminary data.</text>
</comment>
<dbReference type="PROSITE" id="PS00330">
    <property type="entry name" value="HEMOLYSIN_CALCIUM"/>
    <property type="match status" value="5"/>
</dbReference>
<dbReference type="PRINTS" id="PR00313">
    <property type="entry name" value="CABNDNGRPT"/>
</dbReference>
<dbReference type="Pfam" id="PF00353">
    <property type="entry name" value="HemolysinCabind"/>
    <property type="match status" value="8"/>
</dbReference>
<keyword evidence="6" id="KW-0677">Repeat</keyword>
<dbReference type="InterPro" id="IPR011049">
    <property type="entry name" value="Serralysin-like_metalloprot_C"/>
</dbReference>
<comment type="subcellular location">
    <subcellularLocation>
        <location evidence="2">Membrane</location>
    </subcellularLocation>
    <subcellularLocation>
        <location evidence="3">Secreted</location>
    </subcellularLocation>
</comment>
<evidence type="ECO:0000256" key="5">
    <source>
        <dbReference type="ARBA" id="ARBA00022656"/>
    </source>
</evidence>
<name>A0A3M0MFP9_9RHOB</name>
<dbReference type="InterPro" id="IPR050557">
    <property type="entry name" value="RTX_toxin/Mannuronan_C5-epim"/>
</dbReference>
<dbReference type="GO" id="GO:0005615">
    <property type="term" value="C:extracellular space"/>
    <property type="evidence" value="ECO:0007669"/>
    <property type="project" value="InterPro"/>
</dbReference>
<gene>
    <name evidence="11" type="ORF">C9E81_07575</name>
</gene>
<dbReference type="GO" id="GO:0090729">
    <property type="term" value="F:toxin activity"/>
    <property type="evidence" value="ECO:0007669"/>
    <property type="project" value="UniProtKB-KW"/>
</dbReference>
<dbReference type="Pfam" id="PF08548">
    <property type="entry name" value="Peptidase_M10_C"/>
    <property type="match status" value="1"/>
</dbReference>
<keyword evidence="5" id="KW-0800">Toxin</keyword>
<dbReference type="SUPFAM" id="SSF51120">
    <property type="entry name" value="beta-Roll"/>
    <property type="match status" value="5"/>
</dbReference>
<evidence type="ECO:0000313" key="12">
    <source>
        <dbReference type="Proteomes" id="UP000273516"/>
    </source>
</evidence>
<feature type="region of interest" description="Disordered" evidence="9">
    <location>
        <begin position="548"/>
        <end position="593"/>
    </location>
</feature>
<dbReference type="InterPro" id="IPR001343">
    <property type="entry name" value="Hemolysn_Ca-bd"/>
</dbReference>
<dbReference type="InterPro" id="IPR018511">
    <property type="entry name" value="Hemolysin-typ_Ca-bd_CS"/>
</dbReference>
<dbReference type="EMBL" id="QOKZ01000002">
    <property type="protein sequence ID" value="RMC36506.1"/>
    <property type="molecule type" value="Genomic_DNA"/>
</dbReference>
<dbReference type="InterPro" id="IPR013858">
    <property type="entry name" value="Peptidase_M10B_C"/>
</dbReference>
<dbReference type="AlphaFoldDB" id="A0A3M0MFP9"/>
<evidence type="ECO:0000256" key="6">
    <source>
        <dbReference type="ARBA" id="ARBA00022737"/>
    </source>
</evidence>
<evidence type="ECO:0000313" key="11">
    <source>
        <dbReference type="EMBL" id="RMC36506.1"/>
    </source>
</evidence>
<reference evidence="11 12" key="1">
    <citation type="submission" date="2018-07" db="EMBL/GenBank/DDBJ databases">
        <authorList>
            <person name="Zhang Y."/>
            <person name="Wang L."/>
            <person name="Ma S."/>
        </authorList>
    </citation>
    <scope>NUCLEOTIDE SEQUENCE [LARGE SCALE GENOMIC DNA]</scope>
    <source>
        <strain evidence="11 12">4-2</strain>
    </source>
</reference>
<dbReference type="OrthoDB" id="9342475at2"/>
<evidence type="ECO:0000256" key="9">
    <source>
        <dbReference type="SAM" id="MobiDB-lite"/>
    </source>
</evidence>
<dbReference type="PANTHER" id="PTHR38340">
    <property type="entry name" value="S-LAYER PROTEIN"/>
    <property type="match status" value="1"/>
</dbReference>
<comment type="cofactor">
    <cofactor evidence="1">
        <name>Ca(2+)</name>
        <dbReference type="ChEBI" id="CHEBI:29108"/>
    </cofactor>
</comment>
<protein>
    <recommendedName>
        <fullName evidence="10">Peptidase M10 serralysin C-terminal domain-containing protein</fullName>
    </recommendedName>
</protein>